<reference evidence="13 14" key="1">
    <citation type="submission" date="2023-08" db="EMBL/GenBank/DDBJ databases">
        <title>Black Yeasts Isolated from many extreme environments.</title>
        <authorList>
            <person name="Coleine C."/>
            <person name="Stajich J.E."/>
            <person name="Selbmann L."/>
        </authorList>
    </citation>
    <scope>NUCLEOTIDE SEQUENCE [LARGE SCALE GENOMIC DNA]</scope>
    <source>
        <strain evidence="13 14">CCFEE 5792</strain>
    </source>
</reference>
<comment type="similarity">
    <text evidence="2">Belongs to the ABC transporter superfamily. ABCA family.</text>
</comment>
<feature type="transmembrane region" description="Helical" evidence="11">
    <location>
        <begin position="316"/>
        <end position="340"/>
    </location>
</feature>
<evidence type="ECO:0000256" key="3">
    <source>
        <dbReference type="ARBA" id="ARBA00022448"/>
    </source>
</evidence>
<dbReference type="PANTHER" id="PTHR19229">
    <property type="entry name" value="ATP-BINDING CASSETTE TRANSPORTER SUBFAMILY A ABCA"/>
    <property type="match status" value="1"/>
</dbReference>
<feature type="transmembrane region" description="Helical" evidence="11">
    <location>
        <begin position="1096"/>
        <end position="1118"/>
    </location>
</feature>
<feature type="domain" description="ABC transporter" evidence="12">
    <location>
        <begin position="475"/>
        <end position="698"/>
    </location>
</feature>
<dbReference type="PANTHER" id="PTHR19229:SF36">
    <property type="entry name" value="ATP-BINDING CASSETTE SUB-FAMILY A MEMBER 2"/>
    <property type="match status" value="1"/>
</dbReference>
<evidence type="ECO:0000256" key="4">
    <source>
        <dbReference type="ARBA" id="ARBA00022692"/>
    </source>
</evidence>
<dbReference type="PROSITE" id="PS00211">
    <property type="entry name" value="ABC_TRANSPORTER_1"/>
    <property type="match status" value="2"/>
</dbReference>
<dbReference type="FunFam" id="3.40.50.300:FF:001345">
    <property type="entry name" value="Related to ABC transporter"/>
    <property type="match status" value="1"/>
</dbReference>
<dbReference type="InterPro" id="IPR013525">
    <property type="entry name" value="ABC2_TM"/>
</dbReference>
<dbReference type="GO" id="GO:0140359">
    <property type="term" value="F:ABC-type transporter activity"/>
    <property type="evidence" value="ECO:0007669"/>
    <property type="project" value="InterPro"/>
</dbReference>
<dbReference type="Pfam" id="PF00005">
    <property type="entry name" value="ABC_tran"/>
    <property type="match status" value="2"/>
</dbReference>
<keyword evidence="3" id="KW-0813">Transport</keyword>
<dbReference type="SMART" id="SM00382">
    <property type="entry name" value="AAA"/>
    <property type="match status" value="2"/>
</dbReference>
<dbReference type="GO" id="GO:0016020">
    <property type="term" value="C:membrane"/>
    <property type="evidence" value="ECO:0007669"/>
    <property type="project" value="UniProtKB-SubCell"/>
</dbReference>
<feature type="transmembrane region" description="Helical" evidence="11">
    <location>
        <begin position="413"/>
        <end position="437"/>
    </location>
</feature>
<dbReference type="SUPFAM" id="SSF52540">
    <property type="entry name" value="P-loop containing nucleoside triphosphate hydrolases"/>
    <property type="match status" value="2"/>
</dbReference>
<keyword evidence="14" id="KW-1185">Reference proteome</keyword>
<dbReference type="InterPro" id="IPR027417">
    <property type="entry name" value="P-loop_NTPase"/>
</dbReference>
<evidence type="ECO:0000256" key="2">
    <source>
        <dbReference type="ARBA" id="ARBA00008869"/>
    </source>
</evidence>
<feature type="compositionally biased region" description="Basic and acidic residues" evidence="10">
    <location>
        <begin position="778"/>
        <end position="788"/>
    </location>
</feature>
<gene>
    <name evidence="13" type="ORF">LTR84_008309</name>
</gene>
<evidence type="ECO:0000259" key="12">
    <source>
        <dbReference type="PROSITE" id="PS50893"/>
    </source>
</evidence>
<feature type="transmembrane region" description="Helical" evidence="11">
    <location>
        <begin position="31"/>
        <end position="49"/>
    </location>
</feature>
<feature type="transmembrane region" description="Helical" evidence="11">
    <location>
        <begin position="1022"/>
        <end position="1043"/>
    </location>
</feature>
<dbReference type="GO" id="GO:0005524">
    <property type="term" value="F:ATP binding"/>
    <property type="evidence" value="ECO:0007669"/>
    <property type="project" value="UniProtKB-KW"/>
</dbReference>
<evidence type="ECO:0000256" key="5">
    <source>
        <dbReference type="ARBA" id="ARBA00022737"/>
    </source>
</evidence>
<feature type="compositionally biased region" description="Polar residues" evidence="10">
    <location>
        <begin position="1606"/>
        <end position="1618"/>
    </location>
</feature>
<dbReference type="GeneID" id="89976473"/>
<evidence type="ECO:0000256" key="8">
    <source>
        <dbReference type="ARBA" id="ARBA00022989"/>
    </source>
</evidence>
<keyword evidence="6" id="KW-0547">Nucleotide-binding</keyword>
<dbReference type="GO" id="GO:0016887">
    <property type="term" value="F:ATP hydrolysis activity"/>
    <property type="evidence" value="ECO:0007669"/>
    <property type="project" value="InterPro"/>
</dbReference>
<organism evidence="13 14">
    <name type="scientific">Exophiala bonariae</name>
    <dbReference type="NCBI Taxonomy" id="1690606"/>
    <lineage>
        <taxon>Eukaryota</taxon>
        <taxon>Fungi</taxon>
        <taxon>Dikarya</taxon>
        <taxon>Ascomycota</taxon>
        <taxon>Pezizomycotina</taxon>
        <taxon>Eurotiomycetes</taxon>
        <taxon>Chaetothyriomycetidae</taxon>
        <taxon>Chaetothyriales</taxon>
        <taxon>Herpotrichiellaceae</taxon>
        <taxon>Exophiala</taxon>
    </lineage>
</organism>
<dbReference type="Gene3D" id="3.40.50.300">
    <property type="entry name" value="P-loop containing nucleotide triphosphate hydrolases"/>
    <property type="match status" value="2"/>
</dbReference>
<feature type="transmembrane region" description="Helical" evidence="11">
    <location>
        <begin position="347"/>
        <end position="364"/>
    </location>
</feature>
<evidence type="ECO:0000256" key="11">
    <source>
        <dbReference type="SAM" id="Phobius"/>
    </source>
</evidence>
<dbReference type="Proteomes" id="UP001358417">
    <property type="component" value="Unassembled WGS sequence"/>
</dbReference>
<comment type="subcellular location">
    <subcellularLocation>
        <location evidence="1">Membrane</location>
        <topology evidence="1">Multi-pass membrane protein</topology>
    </subcellularLocation>
</comment>
<dbReference type="CDD" id="cd03263">
    <property type="entry name" value="ABC_subfamily_A"/>
    <property type="match status" value="2"/>
</dbReference>
<evidence type="ECO:0000313" key="14">
    <source>
        <dbReference type="Proteomes" id="UP001358417"/>
    </source>
</evidence>
<keyword evidence="9 11" id="KW-0472">Membrane</keyword>
<protein>
    <recommendedName>
        <fullName evidence="12">ABC transporter domain-containing protein</fullName>
    </recommendedName>
</protein>
<dbReference type="Pfam" id="PF12698">
    <property type="entry name" value="ABC2_membrane_3"/>
    <property type="match status" value="1"/>
</dbReference>
<feature type="transmembrane region" description="Helical" evidence="11">
    <location>
        <begin position="288"/>
        <end position="310"/>
    </location>
</feature>
<keyword evidence="7" id="KW-0067">ATP-binding</keyword>
<dbReference type="GO" id="GO:0005319">
    <property type="term" value="F:lipid transporter activity"/>
    <property type="evidence" value="ECO:0007669"/>
    <property type="project" value="TreeGrafter"/>
</dbReference>
<accession>A0AAV9N113</accession>
<keyword evidence="8 11" id="KW-1133">Transmembrane helix</keyword>
<evidence type="ECO:0000256" key="9">
    <source>
        <dbReference type="ARBA" id="ARBA00023136"/>
    </source>
</evidence>
<feature type="transmembrane region" description="Helical" evidence="11">
    <location>
        <begin position="1201"/>
        <end position="1229"/>
    </location>
</feature>
<name>A0AAV9N113_9EURO</name>
<comment type="caution">
    <text evidence="13">The sequence shown here is derived from an EMBL/GenBank/DDBJ whole genome shotgun (WGS) entry which is preliminary data.</text>
</comment>
<dbReference type="InterPro" id="IPR003593">
    <property type="entry name" value="AAA+_ATPase"/>
</dbReference>
<keyword evidence="5" id="KW-0677">Repeat</keyword>
<keyword evidence="4 11" id="KW-0812">Transmembrane</keyword>
<dbReference type="PROSITE" id="PS50893">
    <property type="entry name" value="ABC_TRANSPORTER_2"/>
    <property type="match status" value="2"/>
</dbReference>
<feature type="transmembrane region" description="Helical" evidence="11">
    <location>
        <begin position="848"/>
        <end position="868"/>
    </location>
</feature>
<feature type="transmembrane region" description="Helical" evidence="11">
    <location>
        <begin position="1167"/>
        <end position="1189"/>
    </location>
</feature>
<dbReference type="InterPro" id="IPR017871">
    <property type="entry name" value="ABC_transporter-like_CS"/>
</dbReference>
<feature type="domain" description="ABC transporter" evidence="12">
    <location>
        <begin position="1271"/>
        <end position="1498"/>
    </location>
</feature>
<feature type="region of interest" description="Disordered" evidence="10">
    <location>
        <begin position="1598"/>
        <end position="1631"/>
    </location>
</feature>
<feature type="region of interest" description="Disordered" evidence="10">
    <location>
        <begin position="770"/>
        <end position="805"/>
    </location>
</feature>
<dbReference type="InterPro" id="IPR003439">
    <property type="entry name" value="ABC_transporter-like_ATP-bd"/>
</dbReference>
<feature type="transmembrane region" description="Helical" evidence="11">
    <location>
        <begin position="227"/>
        <end position="248"/>
    </location>
</feature>
<dbReference type="EMBL" id="JAVRRD010000030">
    <property type="protein sequence ID" value="KAK5046506.1"/>
    <property type="molecule type" value="Genomic_DNA"/>
</dbReference>
<feature type="transmembrane region" description="Helical" evidence="11">
    <location>
        <begin position="1125"/>
        <end position="1147"/>
    </location>
</feature>
<evidence type="ECO:0000313" key="13">
    <source>
        <dbReference type="EMBL" id="KAK5046506.1"/>
    </source>
</evidence>
<evidence type="ECO:0000256" key="10">
    <source>
        <dbReference type="SAM" id="MobiDB-lite"/>
    </source>
</evidence>
<sequence>MALFARQVTTLTLKNIYIAFIRHWFSTTIRAFLLPVIFVGFLSYARYLFIPPSVFGIGEPTDVRSLPSALELVSGGRDKLVFVDSGFSDGPIDAVINRVIAGIGPFGGRVERLSQEEDLLTTCRNSIRGTSTCIAGAVFFSSPAEGDGGRWNYSIRADGGLATKIVTDSSKNDVEVYLLPLQHAIDHAISKEESGSNGASTLPDIVQEFPYTSQTKEQRQARIRTRYMGGIIDILAVAFFIGVVGVTYQLTGIIATEREIGMAQLLDCMMPNSKRWQPQMARIIGNHLALDILYGPGWIIMAIILSVGVFSNTSAAIVIIFNILSGLAMSSLSILGAAFFKKAQLSGITSVIISLLLAIVAQVASKAGTASVAILSLLFPPMNYVYFTIFMARWERQDLATNMVKRAPENTSALPGIAFWIFSIFQIIVFPIIGAYVERAFYGTASKSRKTNYSDSLTAVSLVGFTKEYMPSLLARLRSLISRRRPKSVLAVDNLTLNAVKGQIMVLLGANGSGKSTTLDAIAGLNSITSGEIDINYPDANTGLGLCPQKNVLWDDLTVEEHVRIFNRLKSKKPSTKGENLTLLEQCDISPKARAQSKTLSGGQKRKLQLAMMFTGGSRVCCIDEVSSGLDPLSRRKIWDILLAERGDRSIILTTHFLDEAELLADHIAILSKGSLKASGTSVELKHKLGSGYRVHVYKTHGGVDLPDYDDIDHISQRDQTVYQLTNSEQTASFLGRIEAAGVFEYQVNGPTIEDVFLKVAEEVKSPEVESTAITKAMTDDKLPKDGSRSSGGDEPANNDQKNTSKLVIQDHTLANVPKLLDGRRISMPRQAVVLFSKRLVVLRRNTLPYLAAFFIPIIAAGLVSLFLKNFQKAGCSPEATVDISDIISLSTQIDYQLVAGPRDRLGQASIQTFATSLAGSSGVASVAENMTQLLESLHLVDTLDEFNDYIANNFANVMPGGFFLGDESAPPTFAWRGNGNIAFSVIIQNALDTLLTNVSISNQYQAFDTPWPEDVGKALQLITYFGLAMAVYPSFFALYPTVERLRNVRGLHYSNGVRSAPLWLAYTAFDFVIVLVNSSIAIIIFRAVSSEWYNIGYLFVVFFLYGLASTLLSYVISLFSRSQLAAFAFAAGGQAVMFLLYFIAYMSVLTYSPIDKIDSYVNISHFTIASISPVANLTRALFIALNIFSLTCRGREYASYPGAMTVFGGPILYLILQSFALFGLLLWWDSGPLLRKLRGRQQEEEVEEKDTVEAEVSNELTRVNTSEDGLRVMNLSKRFGKNLAVNNVTFGVPRSEVFALLGPNGAGKSTTISLIRGDIQPSRRGGDILVDGHSVIRHRAQARSRLGVCPQFDAMDTMTVAEHLNFYAKVRGVTDPAHNVEAVMKAVGLEPYADRMAAKLSGGNKRKLSLGIALMGNPSVLLLDEPSSGMDAASKRVMWRTLESVIPGRSLVLTTHSMEEADALATRAGIMAGKMLALGTTENLRRKHGDAYYVHLVHKHAPHASDDEMQRIRDWIIENFPDADVESKIYAGQIRFAVPTASLRSKSEEGGSGSGIALLFTALEKSKAELQIEYYSVSRATLDQVFLNIVGKHNVEEEGAEDQRSTAQSSKKTSAIFSSIRGRMKKGQNE</sequence>
<proteinExistence type="inferred from homology"/>
<evidence type="ECO:0000256" key="1">
    <source>
        <dbReference type="ARBA" id="ARBA00004141"/>
    </source>
</evidence>
<dbReference type="InterPro" id="IPR026082">
    <property type="entry name" value="ABCA"/>
</dbReference>
<feature type="transmembrane region" description="Helical" evidence="11">
    <location>
        <begin position="370"/>
        <end position="392"/>
    </location>
</feature>
<evidence type="ECO:0000256" key="6">
    <source>
        <dbReference type="ARBA" id="ARBA00022741"/>
    </source>
</evidence>
<evidence type="ECO:0000256" key="7">
    <source>
        <dbReference type="ARBA" id="ARBA00022840"/>
    </source>
</evidence>
<dbReference type="RefSeq" id="XP_064702097.1">
    <property type="nucleotide sequence ID" value="XM_064851856.1"/>
</dbReference>
<feature type="transmembrane region" description="Helical" evidence="11">
    <location>
        <begin position="1064"/>
        <end position="1090"/>
    </location>
</feature>